<evidence type="ECO:0000259" key="1">
    <source>
        <dbReference type="Pfam" id="PF04321"/>
    </source>
</evidence>
<keyword evidence="3" id="KW-1185">Reference proteome</keyword>
<dbReference type="GO" id="GO:0006556">
    <property type="term" value="P:S-adenosylmethionine biosynthetic process"/>
    <property type="evidence" value="ECO:0007669"/>
    <property type="project" value="TreeGrafter"/>
</dbReference>
<reference evidence="2" key="1">
    <citation type="journal article" date="2020" name="Stud. Mycol.">
        <title>101 Dothideomycetes genomes: a test case for predicting lifestyles and emergence of pathogens.</title>
        <authorList>
            <person name="Haridas S."/>
            <person name="Albert R."/>
            <person name="Binder M."/>
            <person name="Bloem J."/>
            <person name="Labutti K."/>
            <person name="Salamov A."/>
            <person name="Andreopoulos B."/>
            <person name="Baker S."/>
            <person name="Barry K."/>
            <person name="Bills G."/>
            <person name="Bluhm B."/>
            <person name="Cannon C."/>
            <person name="Castanera R."/>
            <person name="Culley D."/>
            <person name="Daum C."/>
            <person name="Ezra D."/>
            <person name="Gonzalez J."/>
            <person name="Henrissat B."/>
            <person name="Kuo A."/>
            <person name="Liang C."/>
            <person name="Lipzen A."/>
            <person name="Lutzoni F."/>
            <person name="Magnuson J."/>
            <person name="Mondo S."/>
            <person name="Nolan M."/>
            <person name="Ohm R."/>
            <person name="Pangilinan J."/>
            <person name="Park H.-J."/>
            <person name="Ramirez L."/>
            <person name="Alfaro M."/>
            <person name="Sun H."/>
            <person name="Tritt A."/>
            <person name="Yoshinaga Y."/>
            <person name="Zwiers L.-H."/>
            <person name="Turgeon B."/>
            <person name="Goodwin S."/>
            <person name="Spatafora J."/>
            <person name="Crous P."/>
            <person name="Grigoriev I."/>
        </authorList>
    </citation>
    <scope>NUCLEOTIDE SEQUENCE</scope>
    <source>
        <strain evidence="2">CBS 133067</strain>
    </source>
</reference>
<comment type="caution">
    <text evidence="2">The sequence shown here is derived from an EMBL/GenBank/DDBJ whole genome shotgun (WGS) entry which is preliminary data.</text>
</comment>
<name>A0A9P4ICI5_9PEZI</name>
<dbReference type="PANTHER" id="PTHR10491">
    <property type="entry name" value="DTDP-4-DEHYDRORHAMNOSE REDUCTASE"/>
    <property type="match status" value="1"/>
</dbReference>
<dbReference type="Gene3D" id="3.40.50.720">
    <property type="entry name" value="NAD(P)-binding Rossmann-like Domain"/>
    <property type="match status" value="1"/>
</dbReference>
<gene>
    <name evidence="2" type="ORF">NA57DRAFT_67636</name>
</gene>
<dbReference type="EMBL" id="ML978130">
    <property type="protein sequence ID" value="KAF2096017.1"/>
    <property type="molecule type" value="Genomic_DNA"/>
</dbReference>
<dbReference type="FunFam" id="3.40.50.720:FF:000357">
    <property type="entry name" value="Methionine adenosyltransferase 2 subunit beta"/>
    <property type="match status" value="1"/>
</dbReference>
<dbReference type="CDD" id="cd05254">
    <property type="entry name" value="dTDP_HR_like_SDR_e"/>
    <property type="match status" value="1"/>
</dbReference>
<evidence type="ECO:0000313" key="2">
    <source>
        <dbReference type="EMBL" id="KAF2096017.1"/>
    </source>
</evidence>
<dbReference type="OrthoDB" id="6235964at2759"/>
<dbReference type="InterPro" id="IPR029903">
    <property type="entry name" value="RmlD-like-bd"/>
</dbReference>
<sequence length="352" mass="38739">MSKTVLVTGGSGLLGREVLKAFERAGWKAVGTALTRTNPPSIVKLDLEDEDEIEKILEDVKPDVVVHSAANRFPDFCESSPPSAFAINSTATATLASQTFRRSIFLLYISTDYVFSGRPGEAPYYPSSPTHPPNVYGQTKRDGEIGVLRNTGGPADGNADASGQDGWDDGPAVLGAVLRVPLLYGSADKEKGESESAVHPLVTSVYKAQYIKADDGDAKIKMDDYAIRYPTCTEDVGRVCVDVSTLYLGERDTEADKRKFKQLPRILQFSSEQKYTKYEMCEALAEILGLPVDGLQRWDPSKEDEGKSEGDSQTARPYDCHLDTGALKELGINVNCLDFVAWWRRELRAFRH</sequence>
<evidence type="ECO:0000313" key="3">
    <source>
        <dbReference type="Proteomes" id="UP000799772"/>
    </source>
</evidence>
<feature type="domain" description="RmlD-like substrate binding" evidence="1">
    <location>
        <begin position="4"/>
        <end position="149"/>
    </location>
</feature>
<proteinExistence type="predicted"/>
<dbReference type="GO" id="GO:0048270">
    <property type="term" value="F:methionine adenosyltransferase regulator activity"/>
    <property type="evidence" value="ECO:0007669"/>
    <property type="project" value="TreeGrafter"/>
</dbReference>
<dbReference type="PANTHER" id="PTHR10491:SF4">
    <property type="entry name" value="METHIONINE ADENOSYLTRANSFERASE 2 SUBUNIT BETA"/>
    <property type="match status" value="1"/>
</dbReference>
<accession>A0A9P4ICI5</accession>
<organism evidence="2 3">
    <name type="scientific">Rhizodiscina lignyota</name>
    <dbReference type="NCBI Taxonomy" id="1504668"/>
    <lineage>
        <taxon>Eukaryota</taxon>
        <taxon>Fungi</taxon>
        <taxon>Dikarya</taxon>
        <taxon>Ascomycota</taxon>
        <taxon>Pezizomycotina</taxon>
        <taxon>Dothideomycetes</taxon>
        <taxon>Pleosporomycetidae</taxon>
        <taxon>Aulographales</taxon>
        <taxon>Rhizodiscinaceae</taxon>
        <taxon>Rhizodiscina</taxon>
    </lineage>
</organism>
<dbReference type="InterPro" id="IPR036291">
    <property type="entry name" value="NAD(P)-bd_dom_sf"/>
</dbReference>
<dbReference type="GO" id="GO:0048269">
    <property type="term" value="C:methionine adenosyltransferase complex"/>
    <property type="evidence" value="ECO:0007669"/>
    <property type="project" value="TreeGrafter"/>
</dbReference>
<dbReference type="AlphaFoldDB" id="A0A9P4ICI5"/>
<dbReference type="InterPro" id="IPR005913">
    <property type="entry name" value="dTDP_dehydrorham_reduct"/>
</dbReference>
<dbReference type="Pfam" id="PF04321">
    <property type="entry name" value="RmlD_sub_bind"/>
    <property type="match status" value="1"/>
</dbReference>
<dbReference type="Proteomes" id="UP000799772">
    <property type="component" value="Unassembled WGS sequence"/>
</dbReference>
<dbReference type="SUPFAM" id="SSF51735">
    <property type="entry name" value="NAD(P)-binding Rossmann-fold domains"/>
    <property type="match status" value="1"/>
</dbReference>
<protein>
    <submittedName>
        <fullName evidence="2">NAD(P)-binding protein</fullName>
    </submittedName>
</protein>